<keyword evidence="3 7" id="KW-0547">Nucleotide-binding</keyword>
<dbReference type="AlphaFoldDB" id="A0A1I5HUC0"/>
<dbReference type="EMBL" id="FOVR01000007">
    <property type="protein sequence ID" value="SFO51902.1"/>
    <property type="molecule type" value="Genomic_DNA"/>
</dbReference>
<keyword evidence="6 7" id="KW-0627">Porphyrin biosynthesis</keyword>
<evidence type="ECO:0000259" key="8">
    <source>
        <dbReference type="PROSITE" id="PS50902"/>
    </source>
</evidence>
<dbReference type="GO" id="GO:0005886">
    <property type="term" value="C:plasma membrane"/>
    <property type="evidence" value="ECO:0007669"/>
    <property type="project" value="UniProtKB-SubCell"/>
</dbReference>
<evidence type="ECO:0000256" key="6">
    <source>
        <dbReference type="ARBA" id="ARBA00023244"/>
    </source>
</evidence>
<dbReference type="InterPro" id="IPR001226">
    <property type="entry name" value="Flavodoxin_CS"/>
</dbReference>
<dbReference type="GO" id="GO:0009055">
    <property type="term" value="F:electron transfer activity"/>
    <property type="evidence" value="ECO:0007669"/>
    <property type="project" value="InterPro"/>
</dbReference>
<dbReference type="InterPro" id="IPR029039">
    <property type="entry name" value="Flavoprotein-like_sf"/>
</dbReference>
<dbReference type="GO" id="GO:0004729">
    <property type="term" value="F:oxygen-dependent protoporphyrinogen oxidase activity"/>
    <property type="evidence" value="ECO:0007669"/>
    <property type="project" value="InterPro"/>
</dbReference>
<dbReference type="InterPro" id="IPR008254">
    <property type="entry name" value="Flavodoxin/NO_synth"/>
</dbReference>
<organism evidence="9 10">
    <name type="scientific">Cohaesibacter marisflavi</name>
    <dbReference type="NCBI Taxonomy" id="655353"/>
    <lineage>
        <taxon>Bacteria</taxon>
        <taxon>Pseudomonadati</taxon>
        <taxon>Pseudomonadota</taxon>
        <taxon>Alphaproteobacteria</taxon>
        <taxon>Hyphomicrobiales</taxon>
        <taxon>Cohaesibacteraceae</taxon>
    </lineage>
</organism>
<gene>
    <name evidence="7" type="primary">hemG</name>
    <name evidence="9" type="ORF">SAMN04488056_107138</name>
</gene>
<dbReference type="GO" id="GO:0010181">
    <property type="term" value="F:FMN binding"/>
    <property type="evidence" value="ECO:0007669"/>
    <property type="project" value="UniProtKB-UniRule"/>
</dbReference>
<evidence type="ECO:0000256" key="1">
    <source>
        <dbReference type="ARBA" id="ARBA00022630"/>
    </source>
</evidence>
<dbReference type="OrthoDB" id="9795729at2"/>
<evidence type="ECO:0000256" key="3">
    <source>
        <dbReference type="ARBA" id="ARBA00022741"/>
    </source>
</evidence>
<reference evidence="9 10" key="1">
    <citation type="submission" date="2016-10" db="EMBL/GenBank/DDBJ databases">
        <authorList>
            <person name="de Groot N.N."/>
        </authorList>
    </citation>
    <scope>NUCLEOTIDE SEQUENCE [LARGE SCALE GENOMIC DNA]</scope>
    <source>
        <strain evidence="9 10">CGMCC 1.9157</strain>
    </source>
</reference>
<comment type="catalytic activity">
    <reaction evidence="7">
        <text>protoporphyrinogen IX + 3 a ubiquinone = protoporphyrin IX + 3 a ubiquinol</text>
        <dbReference type="Rhea" id="RHEA:63936"/>
        <dbReference type="Rhea" id="RHEA-COMP:9565"/>
        <dbReference type="Rhea" id="RHEA-COMP:9566"/>
        <dbReference type="ChEBI" id="CHEBI:16389"/>
        <dbReference type="ChEBI" id="CHEBI:17976"/>
        <dbReference type="ChEBI" id="CHEBI:57306"/>
        <dbReference type="ChEBI" id="CHEBI:57307"/>
    </reaction>
</comment>
<dbReference type="PROSITE" id="PS00201">
    <property type="entry name" value="FLAVODOXIN"/>
    <property type="match status" value="1"/>
</dbReference>
<accession>A0A1I5HUC0</accession>
<dbReference type="Gene3D" id="3.40.50.360">
    <property type="match status" value="1"/>
</dbReference>
<keyword evidence="5" id="KW-0472">Membrane</keyword>
<dbReference type="UniPathway" id="UPA00251">
    <property type="reaction ID" value="UER00324"/>
</dbReference>
<keyword evidence="7" id="KW-1003">Cell membrane</keyword>
<comment type="catalytic activity">
    <reaction evidence="7">
        <text>protoporphyrinogen IX + 3 a quinone = protoporphyrin IX + 3 a quinol</text>
        <dbReference type="Rhea" id="RHEA:65032"/>
        <dbReference type="ChEBI" id="CHEBI:24646"/>
        <dbReference type="ChEBI" id="CHEBI:57306"/>
        <dbReference type="ChEBI" id="CHEBI:57307"/>
        <dbReference type="ChEBI" id="CHEBI:132124"/>
        <dbReference type="EC" id="1.3.5.3"/>
    </reaction>
</comment>
<comment type="subcellular location">
    <subcellularLocation>
        <location evidence="7">Cell membrane</location>
        <topology evidence="7">Peripheral membrane protein</topology>
    </subcellularLocation>
</comment>
<keyword evidence="2 7" id="KW-0288">FMN</keyword>
<dbReference type="InterPro" id="IPR052200">
    <property type="entry name" value="Protoporphyrinogen_IX_DH"/>
</dbReference>
<keyword evidence="10" id="KW-1185">Reference proteome</keyword>
<dbReference type="Proteomes" id="UP000199236">
    <property type="component" value="Unassembled WGS sequence"/>
</dbReference>
<comment type="cofactor">
    <cofactor evidence="7">
        <name>FMN</name>
        <dbReference type="ChEBI" id="CHEBI:58210"/>
    </cofactor>
    <text evidence="7">Binds 1 FMN non-covalently per subunit.</text>
</comment>
<dbReference type="RefSeq" id="WP_090073381.1">
    <property type="nucleotide sequence ID" value="NZ_FOVR01000007.1"/>
</dbReference>
<dbReference type="GO" id="GO:0006782">
    <property type="term" value="P:protoporphyrinogen IX biosynthetic process"/>
    <property type="evidence" value="ECO:0007669"/>
    <property type="project" value="UniProtKB-UniRule"/>
</dbReference>
<dbReference type="EC" id="1.3.5.3" evidence="7"/>
<dbReference type="STRING" id="655353.SAMN04488056_107138"/>
<keyword evidence="4 7" id="KW-0560">Oxidoreductase</keyword>
<evidence type="ECO:0000256" key="4">
    <source>
        <dbReference type="ARBA" id="ARBA00023002"/>
    </source>
</evidence>
<evidence type="ECO:0000313" key="10">
    <source>
        <dbReference type="Proteomes" id="UP000199236"/>
    </source>
</evidence>
<dbReference type="PROSITE" id="PS50902">
    <property type="entry name" value="FLAVODOXIN_LIKE"/>
    <property type="match status" value="1"/>
</dbReference>
<dbReference type="NCBIfam" id="NF008316">
    <property type="entry name" value="PRK11104.1"/>
    <property type="match status" value="1"/>
</dbReference>
<comment type="pathway">
    <text evidence="7">Porphyrin-containing compound metabolism; protoporphyrin-IX biosynthesis; protoporphyrin-IX from protoporphyrinogen-IX: step 1/1.</text>
</comment>
<keyword evidence="1 7" id="KW-0285">Flavoprotein</keyword>
<evidence type="ECO:0000313" key="9">
    <source>
        <dbReference type="EMBL" id="SFO51902.1"/>
    </source>
</evidence>
<comment type="function">
    <text evidence="7">Catalyzes the 6-electron oxidation of protoporphyrinogen IX to form protoporphyrin IX; under anaerobic conditions uses menaquinone as an electron acceptor, under aerobic conditions uses ubiquinone as an electron acceptor.</text>
</comment>
<proteinExistence type="inferred from homology"/>
<dbReference type="PANTHER" id="PTHR38030">
    <property type="entry name" value="PROTOPORPHYRINOGEN IX DEHYDROGENASE [MENAQUINONE]"/>
    <property type="match status" value="1"/>
</dbReference>
<dbReference type="Pfam" id="PF12724">
    <property type="entry name" value="Flavodoxin_5"/>
    <property type="match status" value="1"/>
</dbReference>
<protein>
    <recommendedName>
        <fullName evidence="7">Protoporphyrinogen IX dehydrogenase [quinone]</fullName>
        <ecNumber evidence="7">1.3.5.3</ecNumber>
    </recommendedName>
    <alternativeName>
        <fullName evidence="7">Protoporphyrinogen IX dehydrogenase [menaquinone]</fullName>
    </alternativeName>
    <alternativeName>
        <fullName evidence="7">Protoporphyrinogen IX dehydrogenase [ubiquinone]</fullName>
    </alternativeName>
    <alternativeName>
        <fullName evidence="7">Protoporphyrinogen oxidase</fullName>
        <shortName evidence="7">PPO</shortName>
    </alternativeName>
</protein>
<dbReference type="GO" id="GO:0070819">
    <property type="term" value="F:menaquinone-dependent protoporphyrinogen oxidase activity"/>
    <property type="evidence" value="ECO:0007669"/>
    <property type="project" value="UniProtKB-UniRule"/>
</dbReference>
<dbReference type="InterPro" id="IPR026816">
    <property type="entry name" value="Flavodoxin_dom"/>
</dbReference>
<comment type="catalytic activity">
    <reaction evidence="7">
        <text>protoporphyrinogen IX + 3 a menaquinone = protoporphyrin IX + 3 a menaquinol</text>
        <dbReference type="Rhea" id="RHEA:27409"/>
        <dbReference type="Rhea" id="RHEA-COMP:9537"/>
        <dbReference type="Rhea" id="RHEA-COMP:9539"/>
        <dbReference type="ChEBI" id="CHEBI:16374"/>
        <dbReference type="ChEBI" id="CHEBI:18151"/>
        <dbReference type="ChEBI" id="CHEBI:57306"/>
        <dbReference type="ChEBI" id="CHEBI:57307"/>
        <dbReference type="EC" id="1.3.5.3"/>
    </reaction>
</comment>
<evidence type="ECO:0000256" key="7">
    <source>
        <dbReference type="HAMAP-Rule" id="MF_00853"/>
    </source>
</evidence>
<sequence>MAKIALFFVSQDGQTNKIAHTLSSHLTSSAHRVTLFDLRDTAVSASDIEEADLVIVLAAIRYGFHLKPAERFLSTYGDKLCKKPLVMLSVNLTARKPHKRTIEHSVYLQKWLKRHPLEPRIVRAIAGKLDYPSYRFFDRFMIQLIMRITKGPTDPSVTVEFTDWDQVKELAEEISQLV</sequence>
<dbReference type="InterPro" id="IPR044264">
    <property type="entry name" value="HemG"/>
</dbReference>
<evidence type="ECO:0000256" key="5">
    <source>
        <dbReference type="ARBA" id="ARBA00023136"/>
    </source>
</evidence>
<dbReference type="HAMAP" id="MF_00853">
    <property type="entry name" value="HemG"/>
    <property type="match status" value="1"/>
</dbReference>
<dbReference type="SUPFAM" id="SSF52218">
    <property type="entry name" value="Flavoproteins"/>
    <property type="match status" value="1"/>
</dbReference>
<comment type="similarity">
    <text evidence="7">Belongs to the HemG family.</text>
</comment>
<dbReference type="PANTHER" id="PTHR38030:SF2">
    <property type="entry name" value="PROTOPORPHYRINOGEN IX DEHYDROGENASE [QUINONE]"/>
    <property type="match status" value="1"/>
</dbReference>
<evidence type="ECO:0000256" key="2">
    <source>
        <dbReference type="ARBA" id="ARBA00022643"/>
    </source>
</evidence>
<name>A0A1I5HUC0_9HYPH</name>
<feature type="domain" description="Flavodoxin-like" evidence="8">
    <location>
        <begin position="4"/>
        <end position="178"/>
    </location>
</feature>